<evidence type="ECO:0000256" key="1">
    <source>
        <dbReference type="SAM" id="Phobius"/>
    </source>
</evidence>
<reference evidence="2 3" key="1">
    <citation type="journal article" date="2014" name="PLoS Genet.">
        <title>Phylogenetically driven sequencing of extremely halophilic archaea reveals strategies for static and dynamic osmo-response.</title>
        <authorList>
            <person name="Becker E.A."/>
            <person name="Seitzer P.M."/>
            <person name="Tritt A."/>
            <person name="Larsen D."/>
            <person name="Krusor M."/>
            <person name="Yao A.I."/>
            <person name="Wu D."/>
            <person name="Madern D."/>
            <person name="Eisen J.A."/>
            <person name="Darling A.E."/>
            <person name="Facciotti M.T."/>
        </authorList>
    </citation>
    <scope>NUCLEOTIDE SEQUENCE [LARGE SCALE GENOMIC DNA]</scope>
    <source>
        <strain evidence="2 3">ATCC BAA-897</strain>
    </source>
</reference>
<keyword evidence="3" id="KW-1185">Reference proteome</keyword>
<comment type="caution">
    <text evidence="2">The sequence shown here is derived from an EMBL/GenBank/DDBJ whole genome shotgun (WGS) entry which is preliminary data.</text>
</comment>
<feature type="transmembrane region" description="Helical" evidence="1">
    <location>
        <begin position="40"/>
        <end position="61"/>
    </location>
</feature>
<keyword evidence="1" id="KW-0812">Transmembrane</keyword>
<dbReference type="PATRIC" id="fig|662480.6.peg.1655"/>
<dbReference type="EMBL" id="AOLM01000016">
    <property type="protein sequence ID" value="ELZ94332.1"/>
    <property type="molecule type" value="Genomic_DNA"/>
</dbReference>
<keyword evidence="1" id="KW-1133">Transmembrane helix</keyword>
<accession>M0IE28</accession>
<gene>
    <name evidence="2" type="ORF">C441_08376</name>
</gene>
<evidence type="ECO:0000313" key="3">
    <source>
        <dbReference type="Proteomes" id="UP000011508"/>
    </source>
</evidence>
<evidence type="ECO:0000313" key="2">
    <source>
        <dbReference type="EMBL" id="ELZ94332.1"/>
    </source>
</evidence>
<protein>
    <submittedName>
        <fullName evidence="2">Uncharacterized protein</fullName>
    </submittedName>
</protein>
<name>M0IE28_9EURY</name>
<dbReference type="Proteomes" id="UP000011508">
    <property type="component" value="Unassembled WGS sequence"/>
</dbReference>
<sequence length="63" mass="6426">MMRRGATASPKRDVVTVSMLVLAGPFLATSRPVTVVIGALFVAVGVYGTVESLVAAASAYLDA</sequence>
<keyword evidence="1" id="KW-0472">Membrane</keyword>
<proteinExistence type="predicted"/>
<dbReference type="AlphaFoldDB" id="M0IE28"/>
<organism evidence="2 3">
    <name type="scientific">Haloferax sulfurifontis ATCC BAA-897</name>
    <dbReference type="NCBI Taxonomy" id="662480"/>
    <lineage>
        <taxon>Archaea</taxon>
        <taxon>Methanobacteriati</taxon>
        <taxon>Methanobacteriota</taxon>
        <taxon>Stenosarchaea group</taxon>
        <taxon>Halobacteria</taxon>
        <taxon>Halobacteriales</taxon>
        <taxon>Haloferacaceae</taxon>
        <taxon>Haloferax</taxon>
    </lineage>
</organism>